<organism evidence="4 5">
    <name type="scientific">Microcosmobacter mediterraneus</name>
    <dbReference type="NCBI Taxonomy" id="3075607"/>
    <lineage>
        <taxon>Bacteria</taxon>
        <taxon>Pseudomonadati</taxon>
        <taxon>Bacteroidota</taxon>
        <taxon>Flavobacteriia</taxon>
        <taxon>Flavobacteriales</taxon>
        <taxon>Flavobacteriaceae</taxon>
        <taxon>Microcosmobacter</taxon>
    </lineage>
</organism>
<feature type="transmembrane region" description="Helical" evidence="1">
    <location>
        <begin position="71"/>
        <end position="90"/>
    </location>
</feature>
<protein>
    <submittedName>
        <fullName evidence="4">FecR family protein</fullName>
    </submittedName>
</protein>
<dbReference type="EMBL" id="JAVRIA010000007">
    <property type="protein sequence ID" value="MDT0559307.1"/>
    <property type="molecule type" value="Genomic_DNA"/>
</dbReference>
<dbReference type="Gene3D" id="2.60.120.1440">
    <property type="match status" value="1"/>
</dbReference>
<dbReference type="RefSeq" id="WP_311428073.1">
    <property type="nucleotide sequence ID" value="NZ_JAVRIA010000007.1"/>
</dbReference>
<evidence type="ECO:0000259" key="2">
    <source>
        <dbReference type="Pfam" id="PF04773"/>
    </source>
</evidence>
<dbReference type="PANTHER" id="PTHR30273">
    <property type="entry name" value="PERIPLASMIC SIGNAL SENSOR AND SIGMA FACTOR ACTIVATOR FECR-RELATED"/>
    <property type="match status" value="1"/>
</dbReference>
<name>A0ABU2YNA7_9FLAO</name>
<keyword evidence="5" id="KW-1185">Reference proteome</keyword>
<dbReference type="Pfam" id="PF04773">
    <property type="entry name" value="FecR"/>
    <property type="match status" value="1"/>
</dbReference>
<dbReference type="InterPro" id="IPR032508">
    <property type="entry name" value="FecR_C"/>
</dbReference>
<feature type="domain" description="Protein FecR C-terminal" evidence="3">
    <location>
        <begin position="228"/>
        <end position="293"/>
    </location>
</feature>
<sequence length="298" mass="34255">MNKDEIINKWLNHELTNEELHVFNTRKDFENERRLAGALHHFSAPELKQKEILVSILSAPKLKTKGSIFKPLIRIAAILVIGLGLFWYSLTLNTTIDSKIAEKLNIILPDNSEVVLNAKSYISYHKNSWLENRTLELNGEAFFDVEKGSSFTVKTNEGIVTVIGTEFSIKQREHIFEVICYEGTVAVNHKGQQQTLYKGDTYLSINGNLIVTEKEKLQQPAWLTNESIFKSMPYTEVLKEFERQYNVILELDSDIESNTLFTGRFTHENLDIALKSITLPLHLSYSKTDQSIILRREH</sequence>
<gene>
    <name evidence="4" type="ORF">RM697_11640</name>
</gene>
<keyword evidence="1" id="KW-1133">Transmembrane helix</keyword>
<reference evidence="4 5" key="1">
    <citation type="submission" date="2023-09" db="EMBL/GenBank/DDBJ databases">
        <authorList>
            <person name="Rey-Velasco X."/>
        </authorList>
    </citation>
    <scope>NUCLEOTIDE SEQUENCE [LARGE SCALE GENOMIC DNA]</scope>
    <source>
        <strain evidence="4 5">W332</strain>
    </source>
</reference>
<evidence type="ECO:0000259" key="3">
    <source>
        <dbReference type="Pfam" id="PF16344"/>
    </source>
</evidence>
<evidence type="ECO:0000256" key="1">
    <source>
        <dbReference type="SAM" id="Phobius"/>
    </source>
</evidence>
<dbReference type="Gene3D" id="3.55.50.30">
    <property type="match status" value="1"/>
</dbReference>
<dbReference type="Pfam" id="PF16344">
    <property type="entry name" value="FecR_C"/>
    <property type="match status" value="1"/>
</dbReference>
<dbReference type="Proteomes" id="UP001259492">
    <property type="component" value="Unassembled WGS sequence"/>
</dbReference>
<keyword evidence="1" id="KW-0472">Membrane</keyword>
<dbReference type="InterPro" id="IPR006860">
    <property type="entry name" value="FecR"/>
</dbReference>
<evidence type="ECO:0000313" key="5">
    <source>
        <dbReference type="Proteomes" id="UP001259492"/>
    </source>
</evidence>
<accession>A0ABU2YNA7</accession>
<proteinExistence type="predicted"/>
<comment type="caution">
    <text evidence="4">The sequence shown here is derived from an EMBL/GenBank/DDBJ whole genome shotgun (WGS) entry which is preliminary data.</text>
</comment>
<dbReference type="PANTHER" id="PTHR30273:SF2">
    <property type="entry name" value="PROTEIN FECR"/>
    <property type="match status" value="1"/>
</dbReference>
<keyword evidence="1" id="KW-0812">Transmembrane</keyword>
<dbReference type="InterPro" id="IPR012373">
    <property type="entry name" value="Ferrdict_sens_TM"/>
</dbReference>
<evidence type="ECO:0000313" key="4">
    <source>
        <dbReference type="EMBL" id="MDT0559307.1"/>
    </source>
</evidence>
<feature type="domain" description="FecR protein" evidence="2">
    <location>
        <begin position="96"/>
        <end position="185"/>
    </location>
</feature>
<dbReference type="PIRSF" id="PIRSF018266">
    <property type="entry name" value="FecR"/>
    <property type="match status" value="1"/>
</dbReference>